<dbReference type="Proteomes" id="UP001217089">
    <property type="component" value="Unassembled WGS sequence"/>
</dbReference>
<protein>
    <recommendedName>
        <fullName evidence="3">Endonuclease/exonuclease/phosphatase domain-containing protein</fullName>
    </recommendedName>
</protein>
<evidence type="ECO:0000313" key="2">
    <source>
        <dbReference type="Proteomes" id="UP001217089"/>
    </source>
</evidence>
<sequence length="271" mass="31819">MIKIMTMNVGCVGAQRVKGSAKKRKDMIDKVVKIEKPHLVLFQEFEWKKLWLGDHWENYELCENEKKDANILYDKHKIVVKPVSEKLLRSILDEHFSTDFTPMPKLCIRVVKSIGYPTVKFIAVSWHGEYKTSENKRLETFQQLLRFLELVSNKKKKLPLLIGGDFNINIDRIQECVIHPFKLHDYIPTARRESNIIDFFITKNITVENVQTVNLNNYAEEEEPYNLLDHDPKVCIYNPCKIFIYDIPVHIIGTFVDVEIEILVCRSFTFS</sequence>
<evidence type="ECO:0008006" key="3">
    <source>
        <dbReference type="Google" id="ProtNLM"/>
    </source>
</evidence>
<organism evidence="1 2">
    <name type="scientific">Tegillarca granosa</name>
    <name type="common">Malaysian cockle</name>
    <name type="synonym">Anadara granosa</name>
    <dbReference type="NCBI Taxonomy" id="220873"/>
    <lineage>
        <taxon>Eukaryota</taxon>
        <taxon>Metazoa</taxon>
        <taxon>Spiralia</taxon>
        <taxon>Lophotrochozoa</taxon>
        <taxon>Mollusca</taxon>
        <taxon>Bivalvia</taxon>
        <taxon>Autobranchia</taxon>
        <taxon>Pteriomorphia</taxon>
        <taxon>Arcoida</taxon>
        <taxon>Arcoidea</taxon>
        <taxon>Arcidae</taxon>
        <taxon>Tegillarca</taxon>
    </lineage>
</organism>
<keyword evidence="2" id="KW-1185">Reference proteome</keyword>
<proteinExistence type="predicted"/>
<comment type="caution">
    <text evidence="1">The sequence shown here is derived from an EMBL/GenBank/DDBJ whole genome shotgun (WGS) entry which is preliminary data.</text>
</comment>
<reference evidence="1 2" key="1">
    <citation type="submission" date="2022-12" db="EMBL/GenBank/DDBJ databases">
        <title>Chromosome-level genome of Tegillarca granosa.</title>
        <authorList>
            <person name="Kim J."/>
        </authorList>
    </citation>
    <scope>NUCLEOTIDE SEQUENCE [LARGE SCALE GENOMIC DNA]</scope>
    <source>
        <strain evidence="1">Teg-2019</strain>
        <tissue evidence="1">Adductor muscle</tissue>
    </source>
</reference>
<dbReference type="Gene3D" id="3.60.10.10">
    <property type="entry name" value="Endonuclease/exonuclease/phosphatase"/>
    <property type="match status" value="1"/>
</dbReference>
<name>A0ABQ9FC70_TEGGR</name>
<dbReference type="InterPro" id="IPR036691">
    <property type="entry name" value="Endo/exonu/phosph_ase_sf"/>
</dbReference>
<dbReference type="EMBL" id="JARBDR010000337">
    <property type="protein sequence ID" value="KAJ8314924.1"/>
    <property type="molecule type" value="Genomic_DNA"/>
</dbReference>
<gene>
    <name evidence="1" type="ORF">KUTeg_007074</name>
</gene>
<accession>A0ABQ9FC70</accession>
<dbReference type="SUPFAM" id="SSF56219">
    <property type="entry name" value="DNase I-like"/>
    <property type="match status" value="1"/>
</dbReference>
<evidence type="ECO:0000313" key="1">
    <source>
        <dbReference type="EMBL" id="KAJ8314924.1"/>
    </source>
</evidence>